<evidence type="ECO:0000313" key="4">
    <source>
        <dbReference type="Proteomes" id="UP000002941"/>
    </source>
</evidence>
<dbReference type="PATRIC" id="fig|1125718.3.peg.1208"/>
<comment type="caution">
    <text evidence="3">The sequence shown here is derived from an EMBL/GenBank/DDBJ whole genome shotgun (WGS) entry which is preliminary data.</text>
</comment>
<dbReference type="Proteomes" id="UP000002941">
    <property type="component" value="Unassembled WGS sequence"/>
</dbReference>
<sequence>MSEIETKTEAELAIGDVLAGAESELRAQGCLLFKEVEEDDEEDEEGGPAQDFDEEEYEDAFLAHWEKWELVGPGRYDYWVEVHHDSGEISLYEPLPSVDLANQIDPIDPTDLIGLQEDQSVTLTGSMGGRRAVVTERRLGCIKEVMGQTTYPTSPGEVVIDITIKTEGRDGASITFESRSGHPLRAYRKQVLSNRQQKRRFGRIIYPSSGVFDSLPGSILQAVLYIVGVGVIFKIFLYLLYLM</sequence>
<dbReference type="OrthoDB" id="9784977at2"/>
<proteinExistence type="predicted"/>
<protein>
    <submittedName>
        <fullName evidence="3">Uncharacterized protein</fullName>
    </submittedName>
</protein>
<reference evidence="3 4" key="1">
    <citation type="submission" date="2012-05" db="EMBL/GenBank/DDBJ databases">
        <authorList>
            <person name="Harkins D.M."/>
            <person name="Madupu R."/>
            <person name="Durkin A.S."/>
            <person name="Torralba M."/>
            <person name="Methe B."/>
            <person name="Sutton G.G."/>
            <person name="Nelson K.E."/>
        </authorList>
    </citation>
    <scope>NUCLEOTIDE SEQUENCE [LARGE SCALE GENOMIC DNA]</scope>
    <source>
        <strain evidence="3 4">F0489</strain>
    </source>
</reference>
<evidence type="ECO:0000256" key="2">
    <source>
        <dbReference type="SAM" id="Phobius"/>
    </source>
</evidence>
<feature type="compositionally biased region" description="Acidic residues" evidence="1">
    <location>
        <begin position="36"/>
        <end position="53"/>
    </location>
</feature>
<feature type="transmembrane region" description="Helical" evidence="2">
    <location>
        <begin position="222"/>
        <end position="242"/>
    </location>
</feature>
<gene>
    <name evidence="3" type="ORF">HMPREF1318_2551</name>
</gene>
<name>J1HJP0_9ACTO</name>
<accession>J1HJP0</accession>
<keyword evidence="2" id="KW-0472">Membrane</keyword>
<feature type="region of interest" description="Disordered" evidence="1">
    <location>
        <begin position="33"/>
        <end position="53"/>
    </location>
</feature>
<keyword evidence="4" id="KW-1185">Reference proteome</keyword>
<keyword evidence="2" id="KW-1133">Transmembrane helix</keyword>
<dbReference type="AlphaFoldDB" id="J1HJP0"/>
<organism evidence="3 4">
    <name type="scientific">Actinomyces massiliensis F0489</name>
    <dbReference type="NCBI Taxonomy" id="1125718"/>
    <lineage>
        <taxon>Bacteria</taxon>
        <taxon>Bacillati</taxon>
        <taxon>Actinomycetota</taxon>
        <taxon>Actinomycetes</taxon>
        <taxon>Actinomycetales</taxon>
        <taxon>Actinomycetaceae</taxon>
        <taxon>Actinomyces</taxon>
    </lineage>
</organism>
<evidence type="ECO:0000256" key="1">
    <source>
        <dbReference type="SAM" id="MobiDB-lite"/>
    </source>
</evidence>
<dbReference type="RefSeq" id="WP_008731175.1">
    <property type="nucleotide sequence ID" value="NZ_AKFT01000094.1"/>
</dbReference>
<keyword evidence="2" id="KW-0812">Transmembrane</keyword>
<dbReference type="eggNOG" id="ENOG5034AVP">
    <property type="taxonomic scope" value="Bacteria"/>
</dbReference>
<dbReference type="EMBL" id="AKFT01000094">
    <property type="protein sequence ID" value="EJF45763.1"/>
    <property type="molecule type" value="Genomic_DNA"/>
</dbReference>
<evidence type="ECO:0000313" key="3">
    <source>
        <dbReference type="EMBL" id="EJF45763.1"/>
    </source>
</evidence>